<evidence type="ECO:0000256" key="9">
    <source>
        <dbReference type="ARBA" id="ARBA00022960"/>
    </source>
</evidence>
<dbReference type="Gene3D" id="3.40.710.10">
    <property type="entry name" value="DD-peptidase/beta-lactamase superfamily"/>
    <property type="match status" value="1"/>
</dbReference>
<evidence type="ECO:0000256" key="10">
    <source>
        <dbReference type="ARBA" id="ARBA00022984"/>
    </source>
</evidence>
<dbReference type="SUPFAM" id="SSF56601">
    <property type="entry name" value="beta-lactamase/transpeptidase-like"/>
    <property type="match status" value="1"/>
</dbReference>
<feature type="domain" description="Penicillin-binding protein dimerisation" evidence="16">
    <location>
        <begin position="60"/>
        <end position="228"/>
    </location>
</feature>
<feature type="transmembrane region" description="Helical" evidence="14">
    <location>
        <begin position="15"/>
        <end position="37"/>
    </location>
</feature>
<dbReference type="EMBL" id="JXMS01000016">
    <property type="protein sequence ID" value="OBQ50254.1"/>
    <property type="molecule type" value="Genomic_DNA"/>
</dbReference>
<keyword evidence="4" id="KW-0997">Cell inner membrane</keyword>
<dbReference type="NCBIfam" id="TIGR03423">
    <property type="entry name" value="pbp2_mrdA"/>
    <property type="match status" value="1"/>
</dbReference>
<keyword evidence="8" id="KW-0378">Hydrolase</keyword>
<evidence type="ECO:0000256" key="14">
    <source>
        <dbReference type="SAM" id="Phobius"/>
    </source>
</evidence>
<keyword evidence="3" id="KW-1003">Cell membrane</keyword>
<dbReference type="PANTHER" id="PTHR30627:SF2">
    <property type="entry name" value="PEPTIDOGLYCAN D,D-TRANSPEPTIDASE MRDA"/>
    <property type="match status" value="1"/>
</dbReference>
<evidence type="ECO:0000256" key="13">
    <source>
        <dbReference type="ARBA" id="ARBA00023316"/>
    </source>
</evidence>
<evidence type="ECO:0000256" key="8">
    <source>
        <dbReference type="ARBA" id="ARBA00022801"/>
    </source>
</evidence>
<keyword evidence="10" id="KW-0573">Peptidoglycan synthesis</keyword>
<evidence type="ECO:0000256" key="6">
    <source>
        <dbReference type="ARBA" id="ARBA00022670"/>
    </source>
</evidence>
<evidence type="ECO:0000256" key="5">
    <source>
        <dbReference type="ARBA" id="ARBA00022645"/>
    </source>
</evidence>
<keyword evidence="13" id="KW-0961">Cell wall biogenesis/degradation</keyword>
<evidence type="ECO:0000256" key="11">
    <source>
        <dbReference type="ARBA" id="ARBA00022989"/>
    </source>
</evidence>
<dbReference type="RefSeq" id="WP_066855331.1">
    <property type="nucleotide sequence ID" value="NZ_JXMS01000016.1"/>
</dbReference>
<dbReference type="Proteomes" id="UP000091979">
    <property type="component" value="Unassembled WGS sequence"/>
</dbReference>
<evidence type="ECO:0000313" key="17">
    <source>
        <dbReference type="EMBL" id="OBQ50254.1"/>
    </source>
</evidence>
<evidence type="ECO:0000256" key="1">
    <source>
        <dbReference type="ARBA" id="ARBA00004167"/>
    </source>
</evidence>
<evidence type="ECO:0000256" key="2">
    <source>
        <dbReference type="ARBA" id="ARBA00004236"/>
    </source>
</evidence>
<dbReference type="STRING" id="1560234.SP90_10070"/>
<organism evidence="17 18">
    <name type="scientific">Halodesulfovibrio spirochaetisodalis</name>
    <dbReference type="NCBI Taxonomy" id="1560234"/>
    <lineage>
        <taxon>Bacteria</taxon>
        <taxon>Pseudomonadati</taxon>
        <taxon>Thermodesulfobacteriota</taxon>
        <taxon>Desulfovibrionia</taxon>
        <taxon>Desulfovibrionales</taxon>
        <taxon>Desulfovibrionaceae</taxon>
        <taxon>Halodesulfovibrio</taxon>
    </lineage>
</organism>
<comment type="caution">
    <text evidence="17">The sequence shown here is derived from an EMBL/GenBank/DDBJ whole genome shotgun (WGS) entry which is preliminary data.</text>
</comment>
<dbReference type="Gene3D" id="3.30.1390.30">
    <property type="entry name" value="Penicillin-binding protein 2a, domain 3"/>
    <property type="match status" value="1"/>
</dbReference>
<dbReference type="GO" id="GO:0005886">
    <property type="term" value="C:plasma membrane"/>
    <property type="evidence" value="ECO:0007669"/>
    <property type="project" value="UniProtKB-SubCell"/>
</dbReference>
<feature type="domain" description="Penicillin-binding protein transpeptidase" evidence="15">
    <location>
        <begin position="262"/>
        <end position="590"/>
    </location>
</feature>
<dbReference type="InterPro" id="IPR036138">
    <property type="entry name" value="PBP_dimer_sf"/>
</dbReference>
<dbReference type="OrthoDB" id="9766847at2"/>
<dbReference type="GO" id="GO:0071972">
    <property type="term" value="F:peptidoglycan L,D-transpeptidase activity"/>
    <property type="evidence" value="ECO:0007669"/>
    <property type="project" value="TreeGrafter"/>
</dbReference>
<dbReference type="Pfam" id="PF03717">
    <property type="entry name" value="PBP_dimer"/>
    <property type="match status" value="1"/>
</dbReference>
<dbReference type="InterPro" id="IPR050515">
    <property type="entry name" value="Beta-lactam/transpept"/>
</dbReference>
<accession>A0A1B7XBW3</accession>
<evidence type="ECO:0000256" key="4">
    <source>
        <dbReference type="ARBA" id="ARBA00022519"/>
    </source>
</evidence>
<dbReference type="GO" id="GO:0008658">
    <property type="term" value="F:penicillin binding"/>
    <property type="evidence" value="ECO:0007669"/>
    <property type="project" value="InterPro"/>
</dbReference>
<sequence length="598" mass="67285">MSMQLDPEGYQPPKAGLWLLQGLVLLLFLIFLLRFWYLQVHHGEDFAKKARDNRIRQAQIYAPRGLLRARNGELLAENRPAYGLGIVREDVKDIDATLKQISLWTDVPLKKIEKRYKKSRRRAKAFEPMLLVPTIDFSQLATIEANSLDWPGIVVMTRPQRFYPEGELFAHILGYVSEANEKELEKNKELDLGDTVGKQGLELIREDTLRGTKGLRQMEVDISGREYNSQTLEEPTAGSSVNLSIDLGLQRLAAKQLEGQAGCIVVMDPDTGELYALVTTPSFDPNAFTRGLSHKEWGALRDNPKFPLQNRVIQSVYPPASIWKLLMAGLYLQEGIDPNETVNCTGKHKLGNHTFRCWKKWGHGPQNLTEALVHSCDVYFYEMGQRIGIDKIEAFARKNGFGKQTGIDLPHERSGLVPSKAWKRKRFNQPWQGGETVITSIGQGFTLVTPVQIAVFISSLLNENGELLKPNLFKGAPKSVKATSPLTETQRGFIVKAMQETVEAKRGTGRILRTDKAVVGAKTGTAQVMKLKIDADDNRLKNEDLEYWQRDHAWMAAWAKFNNKKYVVVAMVEHGGGGSSTAGPIVRNILNYIYETQK</sequence>
<gene>
    <name evidence="17" type="ORF">SP90_10070</name>
</gene>
<evidence type="ECO:0000259" key="16">
    <source>
        <dbReference type="Pfam" id="PF03717"/>
    </source>
</evidence>
<dbReference type="GO" id="GO:0006508">
    <property type="term" value="P:proteolysis"/>
    <property type="evidence" value="ECO:0007669"/>
    <property type="project" value="UniProtKB-KW"/>
</dbReference>
<dbReference type="PANTHER" id="PTHR30627">
    <property type="entry name" value="PEPTIDOGLYCAN D,D-TRANSPEPTIDASE"/>
    <property type="match status" value="1"/>
</dbReference>
<dbReference type="GO" id="GO:0009002">
    <property type="term" value="F:serine-type D-Ala-D-Ala carboxypeptidase activity"/>
    <property type="evidence" value="ECO:0007669"/>
    <property type="project" value="InterPro"/>
</dbReference>
<protein>
    <submittedName>
        <fullName evidence="17">Penicillin-binding protein</fullName>
    </submittedName>
</protein>
<dbReference type="AlphaFoldDB" id="A0A1B7XBW3"/>
<dbReference type="GO" id="GO:0071555">
    <property type="term" value="P:cell wall organization"/>
    <property type="evidence" value="ECO:0007669"/>
    <property type="project" value="UniProtKB-KW"/>
</dbReference>
<proteinExistence type="predicted"/>
<dbReference type="Pfam" id="PF00905">
    <property type="entry name" value="Transpeptidase"/>
    <property type="match status" value="1"/>
</dbReference>
<evidence type="ECO:0000256" key="7">
    <source>
        <dbReference type="ARBA" id="ARBA00022692"/>
    </source>
</evidence>
<keyword evidence="11 14" id="KW-1133">Transmembrane helix</keyword>
<keyword evidence="18" id="KW-1185">Reference proteome</keyword>
<dbReference type="SUPFAM" id="SSF56519">
    <property type="entry name" value="Penicillin binding protein dimerisation domain"/>
    <property type="match status" value="1"/>
</dbReference>
<dbReference type="GO" id="GO:0009252">
    <property type="term" value="P:peptidoglycan biosynthetic process"/>
    <property type="evidence" value="ECO:0007669"/>
    <property type="project" value="UniProtKB-KW"/>
</dbReference>
<comment type="subcellular location">
    <subcellularLocation>
        <location evidence="2">Cell membrane</location>
    </subcellularLocation>
    <subcellularLocation>
        <location evidence="1">Membrane</location>
        <topology evidence="1">Single-pass membrane protein</topology>
    </subcellularLocation>
</comment>
<dbReference type="InterPro" id="IPR012338">
    <property type="entry name" value="Beta-lactam/transpept-like"/>
</dbReference>
<keyword evidence="12 14" id="KW-0472">Membrane</keyword>
<reference evidence="17 18" key="1">
    <citation type="submission" date="2015-01" db="EMBL/GenBank/DDBJ databases">
        <title>Desulfovibrio sp. JC271 draft genome sequence.</title>
        <authorList>
            <person name="Shivani Y."/>
            <person name="Subhash Y."/>
            <person name="Sasikala C."/>
            <person name="Ramana C.V."/>
        </authorList>
    </citation>
    <scope>NUCLEOTIDE SEQUENCE [LARGE SCALE GENOMIC DNA]</scope>
    <source>
        <strain evidence="17 18">JC271</strain>
    </source>
</reference>
<dbReference type="InterPro" id="IPR017790">
    <property type="entry name" value="Penicillin-binding_protein_2"/>
</dbReference>
<evidence type="ECO:0000313" key="18">
    <source>
        <dbReference type="Proteomes" id="UP000091979"/>
    </source>
</evidence>
<keyword evidence="9" id="KW-0133">Cell shape</keyword>
<evidence type="ECO:0000256" key="12">
    <source>
        <dbReference type="ARBA" id="ARBA00023136"/>
    </source>
</evidence>
<keyword evidence="6" id="KW-0645">Protease</keyword>
<dbReference type="InterPro" id="IPR001460">
    <property type="entry name" value="PCN-bd_Tpept"/>
</dbReference>
<keyword evidence="7 14" id="KW-0812">Transmembrane</keyword>
<keyword evidence="5" id="KW-0121">Carboxypeptidase</keyword>
<dbReference type="GO" id="GO:0008360">
    <property type="term" value="P:regulation of cell shape"/>
    <property type="evidence" value="ECO:0007669"/>
    <property type="project" value="UniProtKB-KW"/>
</dbReference>
<name>A0A1B7XBW3_9BACT</name>
<dbReference type="PATRIC" id="fig|1560234.3.peg.851"/>
<dbReference type="InterPro" id="IPR005311">
    <property type="entry name" value="PBP_dimer"/>
</dbReference>
<dbReference type="Gene3D" id="3.90.1310.10">
    <property type="entry name" value="Penicillin-binding protein 2a (Domain 2)"/>
    <property type="match status" value="1"/>
</dbReference>
<evidence type="ECO:0000256" key="3">
    <source>
        <dbReference type="ARBA" id="ARBA00022475"/>
    </source>
</evidence>
<evidence type="ECO:0000259" key="15">
    <source>
        <dbReference type="Pfam" id="PF00905"/>
    </source>
</evidence>